<keyword evidence="18" id="KW-1185">Reference proteome</keyword>
<dbReference type="InterPro" id="IPR013523">
    <property type="entry name" value="Hist_AcTrfase_HAT1_C"/>
</dbReference>
<dbReference type="InterPro" id="IPR019467">
    <property type="entry name" value="Hat1_N"/>
</dbReference>
<dbReference type="Gene3D" id="3.40.630.30">
    <property type="match status" value="1"/>
</dbReference>
<feature type="domain" description="Histone acetyl transferase HAT1 N-terminal" evidence="14">
    <location>
        <begin position="13"/>
        <end position="181"/>
    </location>
</feature>
<evidence type="ECO:0000313" key="18">
    <source>
        <dbReference type="Proteomes" id="UP001359485"/>
    </source>
</evidence>
<dbReference type="Proteomes" id="UP001372834">
    <property type="component" value="Unassembled WGS sequence"/>
</dbReference>
<feature type="site" description="Interaction with histone H4 N-terminus" evidence="12">
    <location>
        <position position="193"/>
    </location>
</feature>
<dbReference type="Proteomes" id="UP001359485">
    <property type="component" value="Unassembled WGS sequence"/>
</dbReference>
<evidence type="ECO:0000256" key="6">
    <source>
        <dbReference type="ARBA" id="ARBA00023242"/>
    </source>
</evidence>
<dbReference type="EC" id="2.3.1.48" evidence="3 9"/>
<evidence type="ECO:0000256" key="7">
    <source>
        <dbReference type="ARBA" id="ARBA00023315"/>
    </source>
</evidence>
<evidence type="ECO:0000313" key="17">
    <source>
        <dbReference type="EMBL" id="KAK6639334.1"/>
    </source>
</evidence>
<dbReference type="InterPro" id="IPR048776">
    <property type="entry name" value="HAT1_C"/>
</dbReference>
<name>A0AAN8S8R6_POLSC</name>
<evidence type="ECO:0000256" key="8">
    <source>
        <dbReference type="ARBA" id="ARBA00048017"/>
    </source>
</evidence>
<organism evidence="17 19">
    <name type="scientific">Polyplax serrata</name>
    <name type="common">Common mouse louse</name>
    <dbReference type="NCBI Taxonomy" id="468196"/>
    <lineage>
        <taxon>Eukaryota</taxon>
        <taxon>Metazoa</taxon>
        <taxon>Ecdysozoa</taxon>
        <taxon>Arthropoda</taxon>
        <taxon>Hexapoda</taxon>
        <taxon>Insecta</taxon>
        <taxon>Pterygota</taxon>
        <taxon>Neoptera</taxon>
        <taxon>Paraneoptera</taxon>
        <taxon>Psocodea</taxon>
        <taxon>Troctomorpha</taxon>
        <taxon>Phthiraptera</taxon>
        <taxon>Anoplura</taxon>
        <taxon>Polyplacidae</taxon>
        <taxon>Polyplax</taxon>
    </lineage>
</organism>
<comment type="similarity">
    <text evidence="2 9">Belongs to the HAT1 family.</text>
</comment>
<dbReference type="GO" id="GO:0005634">
    <property type="term" value="C:nucleus"/>
    <property type="evidence" value="ECO:0007669"/>
    <property type="project" value="UniProtKB-SubCell"/>
</dbReference>
<evidence type="ECO:0000256" key="4">
    <source>
        <dbReference type="ARBA" id="ARBA00021268"/>
    </source>
</evidence>
<evidence type="ECO:0000313" key="16">
    <source>
        <dbReference type="EMBL" id="KAK6635495.1"/>
    </source>
</evidence>
<evidence type="ECO:0000256" key="5">
    <source>
        <dbReference type="ARBA" id="ARBA00022679"/>
    </source>
</evidence>
<dbReference type="CDD" id="cd04301">
    <property type="entry name" value="NAT_SF"/>
    <property type="match status" value="1"/>
</dbReference>
<dbReference type="SUPFAM" id="SSF55729">
    <property type="entry name" value="Acyl-CoA N-acyltransferases (Nat)"/>
    <property type="match status" value="1"/>
</dbReference>
<dbReference type="PANTHER" id="PTHR12046">
    <property type="entry name" value="HISTONE ACETYLTRANSFERASE TYPE B CATALYTIC SUBUNIT"/>
    <property type="match status" value="1"/>
</dbReference>
<evidence type="ECO:0000256" key="13">
    <source>
        <dbReference type="SAM" id="Coils"/>
    </source>
</evidence>
<evidence type="ECO:0000256" key="11">
    <source>
        <dbReference type="PIRSR" id="PIRSR038084-2"/>
    </source>
</evidence>
<feature type="coiled-coil region" evidence="13">
    <location>
        <begin position="385"/>
        <end position="412"/>
    </location>
</feature>
<evidence type="ECO:0000259" key="14">
    <source>
        <dbReference type="Pfam" id="PF10394"/>
    </source>
</evidence>
<dbReference type="InterPro" id="IPR037113">
    <property type="entry name" value="Hat1_N_sf"/>
</dbReference>
<comment type="subcellular location">
    <subcellularLocation>
        <location evidence="1">Nucleus</location>
    </subcellularLocation>
</comment>
<evidence type="ECO:0000256" key="3">
    <source>
        <dbReference type="ARBA" id="ARBA00013184"/>
    </source>
</evidence>
<dbReference type="Pfam" id="PF21183">
    <property type="entry name" value="HAT1_C"/>
    <property type="match status" value="1"/>
</dbReference>
<feature type="domain" description="Histone acetyltransferase type B catalytic subunit C-terminal" evidence="15">
    <location>
        <begin position="280"/>
        <end position="332"/>
    </location>
</feature>
<comment type="catalytic activity">
    <reaction evidence="8 9">
        <text>L-lysyl-[protein] + acetyl-CoA = N(6)-acetyl-L-lysyl-[protein] + CoA + H(+)</text>
        <dbReference type="Rhea" id="RHEA:45948"/>
        <dbReference type="Rhea" id="RHEA-COMP:9752"/>
        <dbReference type="Rhea" id="RHEA-COMP:10731"/>
        <dbReference type="ChEBI" id="CHEBI:15378"/>
        <dbReference type="ChEBI" id="CHEBI:29969"/>
        <dbReference type="ChEBI" id="CHEBI:57287"/>
        <dbReference type="ChEBI" id="CHEBI:57288"/>
        <dbReference type="ChEBI" id="CHEBI:61930"/>
        <dbReference type="EC" id="2.3.1.48"/>
    </reaction>
</comment>
<evidence type="ECO:0000256" key="12">
    <source>
        <dbReference type="PIRSR" id="PIRSR038084-3"/>
    </source>
</evidence>
<evidence type="ECO:0000256" key="1">
    <source>
        <dbReference type="ARBA" id="ARBA00004123"/>
    </source>
</evidence>
<evidence type="ECO:0000256" key="10">
    <source>
        <dbReference type="PIRSR" id="PIRSR038084-1"/>
    </source>
</evidence>
<dbReference type="PIRSF" id="PIRSF038084">
    <property type="entry name" value="HAT-B_cat"/>
    <property type="match status" value="1"/>
</dbReference>
<feature type="active site" description="Proton donor/acceptor" evidence="10">
    <location>
        <position position="270"/>
    </location>
</feature>
<evidence type="ECO:0000259" key="15">
    <source>
        <dbReference type="Pfam" id="PF21183"/>
    </source>
</evidence>
<protein>
    <recommendedName>
        <fullName evidence="4 9">Histone acetyltransferase type B catalytic subunit</fullName>
        <ecNumber evidence="3 9">2.3.1.48</ecNumber>
    </recommendedName>
</protein>
<dbReference type="EMBL" id="JAWJWF010000003">
    <property type="protein sequence ID" value="KAK6635495.1"/>
    <property type="molecule type" value="Genomic_DNA"/>
</dbReference>
<evidence type="ECO:0000256" key="2">
    <source>
        <dbReference type="ARBA" id="ARBA00010543"/>
    </source>
</evidence>
<sequence length="416" mass="48803">MDGEEKMSCEAMVTDSNQAVEFKLIREKNDLENDSLAFKPVMSHQIFGSQETIFGYNNLKVKLYFTAACLNPYLQVTYSEKVDPQKQNSVEADNIQEILMQKLEIPLNDNLDLFMSSLDKETQFVPPGELKESFVFDVEDPDDPSSGVQQRTYLVYHADILSPGLVEYHKKLQTFILWFIDAASFIDTDDEKWKFFLMFEKYKRNGVNLYAIVGYATIYEYFAYPRNIRPRLSQMLILPPFQRQGLGAALLMSIYNHYKIMPNVKDITVEDPSEDLQLVRDFLDCKNCLKLTTYQPTELWEKGFTNDMVQEAATKLKINKKQARRIYEILKLKTVDKRNEKQYQDYRIEVKKRLNLPYQNEQKKLKTLEAFLKPQEIAEMKATFVLSAEQRLSNLDKSYRELEGLYERVLNRLTLQ</sequence>
<dbReference type="GO" id="GO:0004402">
    <property type="term" value="F:histone acetyltransferase activity"/>
    <property type="evidence" value="ECO:0007669"/>
    <property type="project" value="UniProtKB-UniRule"/>
</dbReference>
<dbReference type="GO" id="GO:0000781">
    <property type="term" value="C:chromosome, telomeric region"/>
    <property type="evidence" value="ECO:0007669"/>
    <property type="project" value="GOC"/>
</dbReference>
<feature type="region of interest" description="Interaction with histone H4 N-terminus" evidence="11">
    <location>
        <begin position="219"/>
        <end position="221"/>
    </location>
</feature>
<accession>A0AAN8S8R6</accession>
<keyword evidence="7 9" id="KW-0012">Acyltransferase</keyword>
<evidence type="ECO:0000256" key="9">
    <source>
        <dbReference type="PIRNR" id="PIRNR038084"/>
    </source>
</evidence>
<reference evidence="17 19" key="1">
    <citation type="submission" date="2023-10" db="EMBL/GenBank/DDBJ databases">
        <title>Genomes of two closely related lineages of the louse Polyplax serrata with different host specificities.</title>
        <authorList>
            <person name="Martinu J."/>
            <person name="Tarabai H."/>
            <person name="Stefka J."/>
            <person name="Hypsa V."/>
        </authorList>
    </citation>
    <scope>NUCLEOTIDE SEQUENCE [LARGE SCALE GENOMIC DNA]</scope>
    <source>
        <strain evidence="16">98ZLc_SE</strain>
        <strain evidence="17">HR10_N</strain>
    </source>
</reference>
<dbReference type="Gene3D" id="1.10.10.390">
    <property type="match status" value="1"/>
</dbReference>
<comment type="caution">
    <text evidence="17">The sequence shown here is derived from an EMBL/GenBank/DDBJ whole genome shotgun (WGS) entry which is preliminary data.</text>
</comment>
<dbReference type="GO" id="GO:0031509">
    <property type="term" value="P:subtelomeric heterochromatin formation"/>
    <property type="evidence" value="ECO:0007669"/>
    <property type="project" value="InterPro"/>
</dbReference>
<dbReference type="AlphaFoldDB" id="A0AAN8S8R6"/>
<gene>
    <name evidence="17" type="ORF">RUM43_007606</name>
    <name evidence="16" type="ORF">RUM44_000747</name>
</gene>
<keyword evidence="13" id="KW-0175">Coiled coil</keyword>
<dbReference type="Gene3D" id="3.90.360.10">
    <property type="entry name" value="Histone acetyl transferase 1 (HAT1), N-terminal domain"/>
    <property type="match status" value="1"/>
</dbReference>
<dbReference type="Pfam" id="PF10394">
    <property type="entry name" value="Hat1_N"/>
    <property type="match status" value="1"/>
</dbReference>
<dbReference type="InterPro" id="IPR016181">
    <property type="entry name" value="Acyl_CoA_acyltransferase"/>
</dbReference>
<keyword evidence="5 9" id="KW-0808">Transferase</keyword>
<dbReference type="InterPro" id="IPR017380">
    <property type="entry name" value="Hist_AcTrfase_B-typ_cat-su"/>
</dbReference>
<keyword evidence="6" id="KW-0539">Nucleus</keyword>
<dbReference type="GO" id="GO:0042393">
    <property type="term" value="F:histone binding"/>
    <property type="evidence" value="ECO:0007669"/>
    <property type="project" value="InterPro"/>
</dbReference>
<dbReference type="EMBL" id="JAWJWE010000003">
    <property type="protein sequence ID" value="KAK6639334.1"/>
    <property type="molecule type" value="Genomic_DNA"/>
</dbReference>
<proteinExistence type="inferred from homology"/>
<evidence type="ECO:0000313" key="19">
    <source>
        <dbReference type="Proteomes" id="UP001372834"/>
    </source>
</evidence>